<proteinExistence type="predicted"/>
<evidence type="ECO:0000259" key="1">
    <source>
        <dbReference type="Pfam" id="PF10646"/>
    </source>
</evidence>
<dbReference type="EMBL" id="JAQQAL010000042">
    <property type="protein sequence ID" value="MDC7228190.1"/>
    <property type="molecule type" value="Genomic_DNA"/>
</dbReference>
<protein>
    <submittedName>
        <fullName evidence="2">GerMN domain-containing protein</fullName>
    </submittedName>
</protein>
<dbReference type="Proteomes" id="UP001221217">
    <property type="component" value="Unassembled WGS sequence"/>
</dbReference>
<dbReference type="AlphaFoldDB" id="A0AAJ1IF84"/>
<name>A0AAJ1IF84_9SPIO</name>
<dbReference type="InterPro" id="IPR019606">
    <property type="entry name" value="GerMN"/>
</dbReference>
<reference evidence="2 3" key="1">
    <citation type="submission" date="2022-12" db="EMBL/GenBank/DDBJ databases">
        <title>Metagenome assembled genome from gulf of manar.</title>
        <authorList>
            <person name="Kohli P."/>
            <person name="Pk S."/>
            <person name="Venkata Ramana C."/>
            <person name="Sasikala C."/>
        </authorList>
    </citation>
    <scope>NUCLEOTIDE SEQUENCE [LARGE SCALE GENOMIC DNA]</scope>
    <source>
        <strain evidence="2">JB008</strain>
    </source>
</reference>
<feature type="domain" description="GerMN" evidence="1">
    <location>
        <begin position="40"/>
        <end position="152"/>
    </location>
</feature>
<evidence type="ECO:0000313" key="3">
    <source>
        <dbReference type="Proteomes" id="UP001221217"/>
    </source>
</evidence>
<comment type="caution">
    <text evidence="2">The sequence shown here is derived from an EMBL/GenBank/DDBJ whole genome shotgun (WGS) entry which is preliminary data.</text>
</comment>
<accession>A0AAJ1IF84</accession>
<sequence>MTLKRFSRKFIILLALFVAFFLVTLVFITLDAESRVERVLFFPDEEGRELHGELRRLPVRDSRAGNIELYINEIILGPATIDLYRLIPQGVKLESLLVDDEVLYLGFSENLVTTAENVPMSFNGIIEGVEKAVVFNFPEIKEVKTAIGGEPAVIR</sequence>
<evidence type="ECO:0000313" key="2">
    <source>
        <dbReference type="EMBL" id="MDC7228190.1"/>
    </source>
</evidence>
<organism evidence="2 3">
    <name type="scientific">Candidatus Thalassospirochaeta sargassi</name>
    <dbReference type="NCBI Taxonomy" id="3119039"/>
    <lineage>
        <taxon>Bacteria</taxon>
        <taxon>Pseudomonadati</taxon>
        <taxon>Spirochaetota</taxon>
        <taxon>Spirochaetia</taxon>
        <taxon>Spirochaetales</taxon>
        <taxon>Spirochaetaceae</taxon>
        <taxon>Candidatus Thalassospirochaeta</taxon>
    </lineage>
</organism>
<gene>
    <name evidence="2" type="ORF">PQJ61_15620</name>
</gene>
<dbReference type="Pfam" id="PF10646">
    <property type="entry name" value="Germane"/>
    <property type="match status" value="1"/>
</dbReference>